<evidence type="ECO:0000256" key="2">
    <source>
        <dbReference type="SAM" id="MobiDB-lite"/>
    </source>
</evidence>
<gene>
    <name evidence="3" type="ORF">FSB_LOCUS48992</name>
</gene>
<evidence type="ECO:0000256" key="1">
    <source>
        <dbReference type="SAM" id="Coils"/>
    </source>
</evidence>
<feature type="compositionally biased region" description="Basic and acidic residues" evidence="2">
    <location>
        <begin position="206"/>
        <end position="234"/>
    </location>
</feature>
<organism evidence="3">
    <name type="scientific">Fagus sylvatica</name>
    <name type="common">Beechnut</name>
    <dbReference type="NCBI Taxonomy" id="28930"/>
    <lineage>
        <taxon>Eukaryota</taxon>
        <taxon>Viridiplantae</taxon>
        <taxon>Streptophyta</taxon>
        <taxon>Embryophyta</taxon>
        <taxon>Tracheophyta</taxon>
        <taxon>Spermatophyta</taxon>
        <taxon>Magnoliopsida</taxon>
        <taxon>eudicotyledons</taxon>
        <taxon>Gunneridae</taxon>
        <taxon>Pentapetalae</taxon>
        <taxon>rosids</taxon>
        <taxon>fabids</taxon>
        <taxon>Fagales</taxon>
        <taxon>Fagaceae</taxon>
        <taxon>Fagus</taxon>
    </lineage>
</organism>
<keyword evidence="1" id="KW-0175">Coiled coil</keyword>
<accession>A0A2N9IAM3</accession>
<feature type="region of interest" description="Disordered" evidence="2">
    <location>
        <begin position="194"/>
        <end position="234"/>
    </location>
</feature>
<feature type="coiled-coil region" evidence="1">
    <location>
        <begin position="83"/>
        <end position="145"/>
    </location>
</feature>
<name>A0A2N9IAM3_FAGSY</name>
<protein>
    <submittedName>
        <fullName evidence="3">Uncharacterized protein</fullName>
    </submittedName>
</protein>
<reference evidence="3" key="1">
    <citation type="submission" date="2018-02" db="EMBL/GenBank/DDBJ databases">
        <authorList>
            <person name="Cohen D.B."/>
            <person name="Kent A.D."/>
        </authorList>
    </citation>
    <scope>NUCLEOTIDE SEQUENCE</scope>
</reference>
<proteinExistence type="predicted"/>
<dbReference type="AlphaFoldDB" id="A0A2N9IAM3"/>
<dbReference type="EMBL" id="OIVN01005146">
    <property type="protein sequence ID" value="SPD21110.1"/>
    <property type="molecule type" value="Genomic_DNA"/>
</dbReference>
<feature type="region of interest" description="Disordered" evidence="2">
    <location>
        <begin position="1"/>
        <end position="29"/>
    </location>
</feature>
<sequence length="234" mass="26393">MMKLGNNKYCPQLSPPKPNPHHKRGKAKTVELSKSPQVTFLINVVQGIFEAGSRLLEIEHLLNESLIENDRLRDLEKTASTRIQAAKSNHKSVEARLKTAERQVKELTAKLDREINRACKLRAENKKLKAEVDKARAGVQKAEDTAQSYYNQGFEKVAESLKSQLAKECNKCFLQGWRSALDQAGVDDTSELYNLGPKHQPFKVGLPKEHEEEEATRGLRDPEVNEVLRDPEAA</sequence>
<evidence type="ECO:0000313" key="3">
    <source>
        <dbReference type="EMBL" id="SPD21110.1"/>
    </source>
</evidence>